<dbReference type="InterPro" id="IPR023210">
    <property type="entry name" value="NADP_OxRdtase_dom"/>
</dbReference>
<dbReference type="Pfam" id="PF00248">
    <property type="entry name" value="Aldo_ket_red"/>
    <property type="match status" value="1"/>
</dbReference>
<evidence type="ECO:0000256" key="1">
    <source>
        <dbReference type="ARBA" id="ARBA00006515"/>
    </source>
</evidence>
<evidence type="ECO:0000256" key="2">
    <source>
        <dbReference type="ARBA" id="ARBA00022857"/>
    </source>
</evidence>
<dbReference type="PANTHER" id="PTHR43150:SF4">
    <property type="entry name" value="L-GLYCERALDEHYDE 3-PHOSPHATE REDUCTASE"/>
    <property type="match status" value="1"/>
</dbReference>
<keyword evidence="3" id="KW-0560">Oxidoreductase</keyword>
<dbReference type="AlphaFoldDB" id="A0A502FFV5"/>
<reference evidence="5 6" key="1">
    <citation type="journal article" date="2019" name="Environ. Microbiol.">
        <title>Species interactions and distinct microbial communities in high Arctic permafrost affected cryosols are associated with the CH4 and CO2 gas fluxes.</title>
        <authorList>
            <person name="Altshuler I."/>
            <person name="Hamel J."/>
            <person name="Turney S."/>
            <person name="Magnuson E."/>
            <person name="Levesque R."/>
            <person name="Greer C."/>
            <person name="Whyte L.G."/>
        </authorList>
    </citation>
    <scope>NUCLEOTIDE SEQUENCE [LARGE SCALE GENOMIC DNA]</scope>
    <source>
        <strain evidence="5 6">E6.1</strain>
    </source>
</reference>
<sequence>MPYAMPYTADPDRYDGRMPYRRCGRSGLDLPAISLGLWQNFGGADVFETGRATLRRAFDRGVTHFDLANNYGPPYGSAEENFGRVLATDFAGHRDELVISSKAGWDMWPGPYGDVGGSRKYLIASCDQSLKRMGLDYVDIFYSHRVDPKTPLQETMGALVQLHRQGKALYVGISSYSPELTRKAAEILRAERVPLLIHQPSYSMLNRWIEAALLDTLADLGTGCIAFSALAQGLLSNKYLGGVPADARAAKGGSLQETMLSPETLDRIRALNAIAERRGQTLAQMAIAWVLRDPRVTSALIGARTMAQLDDSLDALQRLDFDEAELREIDQYAGEADIDLWKVSSTLA</sequence>
<accession>A0A502FFV5</accession>
<dbReference type="InterPro" id="IPR005399">
    <property type="entry name" value="K_chnl_volt-dep_bsu_KCNAB-rel"/>
</dbReference>
<dbReference type="Proteomes" id="UP000319931">
    <property type="component" value="Unassembled WGS sequence"/>
</dbReference>
<comment type="similarity">
    <text evidence="1">Belongs to the shaker potassium channel beta subunit family.</text>
</comment>
<feature type="domain" description="NADP-dependent oxidoreductase" evidence="4">
    <location>
        <begin position="33"/>
        <end position="331"/>
    </location>
</feature>
<dbReference type="RefSeq" id="WP_140852263.1">
    <property type="nucleotide sequence ID" value="NZ_RCZC01000009.1"/>
</dbReference>
<dbReference type="NCBIfam" id="NF007388">
    <property type="entry name" value="PRK09912.1"/>
    <property type="match status" value="1"/>
</dbReference>
<evidence type="ECO:0000313" key="5">
    <source>
        <dbReference type="EMBL" id="TPG48320.1"/>
    </source>
</evidence>
<dbReference type="OrthoDB" id="7181835at2"/>
<evidence type="ECO:0000313" key="6">
    <source>
        <dbReference type="Proteomes" id="UP000319931"/>
    </source>
</evidence>
<dbReference type="EMBL" id="RCZC01000009">
    <property type="protein sequence ID" value="TPG48320.1"/>
    <property type="molecule type" value="Genomic_DNA"/>
</dbReference>
<dbReference type="GO" id="GO:0016491">
    <property type="term" value="F:oxidoreductase activity"/>
    <property type="evidence" value="ECO:0007669"/>
    <property type="project" value="UniProtKB-KW"/>
</dbReference>
<dbReference type="Gene3D" id="3.20.20.100">
    <property type="entry name" value="NADP-dependent oxidoreductase domain"/>
    <property type="match status" value="1"/>
</dbReference>
<name>A0A502FFV5_9SPHN</name>
<keyword evidence="6" id="KW-1185">Reference proteome</keyword>
<gene>
    <name evidence="5" type="ORF">EAH76_21205</name>
</gene>
<evidence type="ECO:0000256" key="3">
    <source>
        <dbReference type="ARBA" id="ARBA00023002"/>
    </source>
</evidence>
<dbReference type="PANTHER" id="PTHR43150">
    <property type="entry name" value="HYPERKINETIC, ISOFORM M"/>
    <property type="match status" value="1"/>
</dbReference>
<protein>
    <submittedName>
        <fullName evidence="5">L-glyceraldehyde 3-phosphate reductase</fullName>
    </submittedName>
</protein>
<keyword evidence="2" id="KW-0521">NADP</keyword>
<organism evidence="5 6">
    <name type="scientific">Sphingomonas glacialis</name>
    <dbReference type="NCBI Taxonomy" id="658225"/>
    <lineage>
        <taxon>Bacteria</taxon>
        <taxon>Pseudomonadati</taxon>
        <taxon>Pseudomonadota</taxon>
        <taxon>Alphaproteobacteria</taxon>
        <taxon>Sphingomonadales</taxon>
        <taxon>Sphingomonadaceae</taxon>
        <taxon>Sphingomonas</taxon>
    </lineage>
</organism>
<evidence type="ECO:0000259" key="4">
    <source>
        <dbReference type="Pfam" id="PF00248"/>
    </source>
</evidence>
<dbReference type="InterPro" id="IPR036812">
    <property type="entry name" value="NAD(P)_OxRdtase_dom_sf"/>
</dbReference>
<dbReference type="SUPFAM" id="SSF51430">
    <property type="entry name" value="NAD(P)-linked oxidoreductase"/>
    <property type="match status" value="1"/>
</dbReference>
<comment type="caution">
    <text evidence="5">The sequence shown here is derived from an EMBL/GenBank/DDBJ whole genome shotgun (WGS) entry which is preliminary data.</text>
</comment>
<proteinExistence type="inferred from homology"/>
<dbReference type="PRINTS" id="PR01577">
    <property type="entry name" value="KCNABCHANNEL"/>
</dbReference>
<dbReference type="GO" id="GO:0051596">
    <property type="term" value="P:methylglyoxal catabolic process"/>
    <property type="evidence" value="ECO:0007669"/>
    <property type="project" value="TreeGrafter"/>
</dbReference>